<dbReference type="InterPro" id="IPR013324">
    <property type="entry name" value="RNA_pol_sigma_r3/r4-like"/>
</dbReference>
<evidence type="ECO:0000313" key="7">
    <source>
        <dbReference type="Proteomes" id="UP000240010"/>
    </source>
</evidence>
<dbReference type="SUPFAM" id="SSF88946">
    <property type="entry name" value="Sigma2 domain of RNA polymerase sigma factors"/>
    <property type="match status" value="1"/>
</dbReference>
<dbReference type="Pfam" id="PF04545">
    <property type="entry name" value="Sigma70_r4"/>
    <property type="match status" value="1"/>
</dbReference>
<dbReference type="Pfam" id="PF04539">
    <property type="entry name" value="Sigma70_r3"/>
    <property type="match status" value="1"/>
</dbReference>
<dbReference type="RefSeq" id="WP_104428824.1">
    <property type="nucleotide sequence ID" value="NZ_PTIZ01000005.1"/>
</dbReference>
<dbReference type="GO" id="GO:0003677">
    <property type="term" value="F:DNA binding"/>
    <property type="evidence" value="ECO:0007669"/>
    <property type="project" value="UniProtKB-KW"/>
</dbReference>
<dbReference type="InterPro" id="IPR036388">
    <property type="entry name" value="WH-like_DNA-bd_sf"/>
</dbReference>
<feature type="domain" description="RNA polymerase sigma-70" evidence="5">
    <location>
        <begin position="410"/>
        <end position="436"/>
    </location>
</feature>
<dbReference type="InterPro" id="IPR050239">
    <property type="entry name" value="Sigma-70_RNA_pol_init_factors"/>
</dbReference>
<organism evidence="6 7">
    <name type="scientific">Methylobacter tundripaludum</name>
    <dbReference type="NCBI Taxonomy" id="173365"/>
    <lineage>
        <taxon>Bacteria</taxon>
        <taxon>Pseudomonadati</taxon>
        <taxon>Pseudomonadota</taxon>
        <taxon>Gammaproteobacteria</taxon>
        <taxon>Methylococcales</taxon>
        <taxon>Methylococcaceae</taxon>
        <taxon>Methylobacter</taxon>
    </lineage>
</organism>
<dbReference type="GO" id="GO:0016987">
    <property type="term" value="F:sigma factor activity"/>
    <property type="evidence" value="ECO:0007669"/>
    <property type="project" value="UniProtKB-KW"/>
</dbReference>
<dbReference type="PANTHER" id="PTHR30603">
    <property type="entry name" value="RNA POLYMERASE SIGMA FACTOR RPO"/>
    <property type="match status" value="1"/>
</dbReference>
<dbReference type="PRINTS" id="PR00046">
    <property type="entry name" value="SIGMA70FCT"/>
</dbReference>
<evidence type="ECO:0000256" key="2">
    <source>
        <dbReference type="ARBA" id="ARBA00023082"/>
    </source>
</evidence>
<dbReference type="GO" id="GO:0006352">
    <property type="term" value="P:DNA-templated transcription initiation"/>
    <property type="evidence" value="ECO:0007669"/>
    <property type="project" value="InterPro"/>
</dbReference>
<name>A0A2S6HDQ6_9GAMM</name>
<dbReference type="InterPro" id="IPR013325">
    <property type="entry name" value="RNA_pol_sigma_r2"/>
</dbReference>
<dbReference type="InterPro" id="IPR014284">
    <property type="entry name" value="RNA_pol_sigma-70_dom"/>
</dbReference>
<dbReference type="InterPro" id="IPR007630">
    <property type="entry name" value="RNA_pol_sigma70_r4"/>
</dbReference>
<keyword evidence="3" id="KW-0238">DNA-binding</keyword>
<dbReference type="CDD" id="cd06171">
    <property type="entry name" value="Sigma70_r4"/>
    <property type="match status" value="1"/>
</dbReference>
<dbReference type="Pfam" id="PF04542">
    <property type="entry name" value="Sigma70_r2"/>
    <property type="match status" value="1"/>
</dbReference>
<evidence type="ECO:0000256" key="4">
    <source>
        <dbReference type="ARBA" id="ARBA00023163"/>
    </source>
</evidence>
<dbReference type="PANTHER" id="PTHR30603:SF47">
    <property type="entry name" value="RNA POLYMERASE SIGMA FACTOR SIGD, CHLOROPLASTIC"/>
    <property type="match status" value="1"/>
</dbReference>
<dbReference type="PROSITE" id="PS00716">
    <property type="entry name" value="SIGMA70_2"/>
    <property type="match status" value="1"/>
</dbReference>
<reference evidence="6 7" key="1">
    <citation type="submission" date="2018-02" db="EMBL/GenBank/DDBJ databases">
        <title>Subsurface microbial communities from deep shales in Ohio and West Virginia, USA.</title>
        <authorList>
            <person name="Wrighton K."/>
        </authorList>
    </citation>
    <scope>NUCLEOTIDE SEQUENCE [LARGE SCALE GENOMIC DNA]</scope>
    <source>
        <strain evidence="6 7">OWC-DMM</strain>
    </source>
</reference>
<sequence length="448" mass="50779">MYINKPLLKPETAIVNSVNEAKGNAEHCNFQIASNLEAGKTRLVNILAQFPATALWVLHRYEADAHKPEQTAEVPLTAEFTITLAKIKNHYLLASLSFSGRGFNREAEAAEKQQLTETLQAFPFSTEDLLVLTELIIYAFTTRDDVSQTAKSHSDLIIKRQEGSTRRSKLNLPDIIDAMRASQFDEQFLFLSGTDMQQYVTDMIFAEQLWLSSRQALAEANSGLVLFLANQYKCGFLDFDDLVQEGQTGLLRAIDKFDYHLGFQFSTYAAYWIKQAISRALSRNERVVRVPCEQVANIHKVLRAKNELLSKTGREPSIKELTEYSKIPDDQINVILSISQTAVSLENLDDDEDSLAPIDFLEQQVFANPFKKIEQSDLKTWLGKAIKILDPRELKVICCHFGINTGNEMTLQEIGAELNLTRERVRQIQVKALNKMKLSYGKQLMSFL</sequence>
<comment type="caution">
    <text evidence="6">The sequence shown here is derived from an EMBL/GenBank/DDBJ whole genome shotgun (WGS) entry which is preliminary data.</text>
</comment>
<dbReference type="Gene3D" id="1.10.10.10">
    <property type="entry name" value="Winged helix-like DNA-binding domain superfamily/Winged helix DNA-binding domain"/>
    <property type="match status" value="2"/>
</dbReference>
<keyword evidence="2" id="KW-0731">Sigma factor</keyword>
<accession>A0A2S6HDQ6</accession>
<evidence type="ECO:0000256" key="1">
    <source>
        <dbReference type="ARBA" id="ARBA00023015"/>
    </source>
</evidence>
<dbReference type="Proteomes" id="UP000240010">
    <property type="component" value="Unassembled WGS sequence"/>
</dbReference>
<evidence type="ECO:0000259" key="5">
    <source>
        <dbReference type="PROSITE" id="PS00716"/>
    </source>
</evidence>
<keyword evidence="4" id="KW-0804">Transcription</keyword>
<dbReference type="InterPro" id="IPR007624">
    <property type="entry name" value="RNA_pol_sigma70_r3"/>
</dbReference>
<evidence type="ECO:0000256" key="3">
    <source>
        <dbReference type="ARBA" id="ARBA00023125"/>
    </source>
</evidence>
<dbReference type="NCBIfam" id="TIGR02937">
    <property type="entry name" value="sigma70-ECF"/>
    <property type="match status" value="1"/>
</dbReference>
<dbReference type="SUPFAM" id="SSF88659">
    <property type="entry name" value="Sigma3 and sigma4 domains of RNA polymerase sigma factors"/>
    <property type="match status" value="2"/>
</dbReference>
<protein>
    <submittedName>
        <fullName evidence="6">RNA polymerase primary sigma factor</fullName>
    </submittedName>
</protein>
<dbReference type="EMBL" id="PTIZ01000005">
    <property type="protein sequence ID" value="PPK75576.1"/>
    <property type="molecule type" value="Genomic_DNA"/>
</dbReference>
<evidence type="ECO:0000313" key="6">
    <source>
        <dbReference type="EMBL" id="PPK75576.1"/>
    </source>
</evidence>
<dbReference type="InterPro" id="IPR007627">
    <property type="entry name" value="RNA_pol_sigma70_r2"/>
</dbReference>
<dbReference type="Gene3D" id="1.10.601.10">
    <property type="entry name" value="RNA Polymerase Primary Sigma Factor"/>
    <property type="match status" value="1"/>
</dbReference>
<keyword evidence="1" id="KW-0805">Transcription regulation</keyword>
<dbReference type="AlphaFoldDB" id="A0A2S6HDQ6"/>
<gene>
    <name evidence="6" type="ORF">B0F87_10542</name>
</gene>
<proteinExistence type="predicted"/>
<dbReference type="InterPro" id="IPR000943">
    <property type="entry name" value="RNA_pol_sigma70"/>
</dbReference>